<dbReference type="RefSeq" id="XP_048140780.1">
    <property type="nucleotide sequence ID" value="XM_048284823.1"/>
</dbReference>
<feature type="domain" description="Serine-threonine/tyrosine-protein kinase catalytic" evidence="2">
    <location>
        <begin position="1"/>
        <end position="68"/>
    </location>
</feature>
<accession>A0ABM3HW02</accession>
<feature type="region of interest" description="Disordered" evidence="1">
    <location>
        <begin position="84"/>
        <end position="123"/>
    </location>
</feature>
<dbReference type="InterPro" id="IPR011009">
    <property type="entry name" value="Kinase-like_dom_sf"/>
</dbReference>
<dbReference type="Pfam" id="PF07714">
    <property type="entry name" value="PK_Tyr_Ser-Thr"/>
    <property type="match status" value="1"/>
</dbReference>
<evidence type="ECO:0000313" key="4">
    <source>
        <dbReference type="RefSeq" id="XP_048140780.1"/>
    </source>
</evidence>
<organism evidence="3 4">
    <name type="scientific">Rhodamnia argentea</name>
    <dbReference type="NCBI Taxonomy" id="178133"/>
    <lineage>
        <taxon>Eukaryota</taxon>
        <taxon>Viridiplantae</taxon>
        <taxon>Streptophyta</taxon>
        <taxon>Embryophyta</taxon>
        <taxon>Tracheophyta</taxon>
        <taxon>Spermatophyta</taxon>
        <taxon>Magnoliopsida</taxon>
        <taxon>eudicotyledons</taxon>
        <taxon>Gunneridae</taxon>
        <taxon>Pentapetalae</taxon>
        <taxon>rosids</taxon>
        <taxon>malvids</taxon>
        <taxon>Myrtales</taxon>
        <taxon>Myrtaceae</taxon>
        <taxon>Myrtoideae</taxon>
        <taxon>Myrteae</taxon>
        <taxon>Australasian group</taxon>
        <taxon>Rhodamnia</taxon>
    </lineage>
</organism>
<feature type="compositionally biased region" description="Polar residues" evidence="1">
    <location>
        <begin position="139"/>
        <end position="152"/>
    </location>
</feature>
<evidence type="ECO:0000313" key="3">
    <source>
        <dbReference type="Proteomes" id="UP000827889"/>
    </source>
</evidence>
<dbReference type="PANTHER" id="PTHR27006:SF587">
    <property type="entry name" value="RECEPTOR-LIKE SERINE_THREONINE-PROTEIN KINASE"/>
    <property type="match status" value="1"/>
</dbReference>
<name>A0ABM3HW02_9MYRT</name>
<evidence type="ECO:0000256" key="1">
    <source>
        <dbReference type="SAM" id="MobiDB-lite"/>
    </source>
</evidence>
<dbReference type="SUPFAM" id="SSF56112">
    <property type="entry name" value="Protein kinase-like (PK-like)"/>
    <property type="match status" value="1"/>
</dbReference>
<reference evidence="4" key="1">
    <citation type="submission" date="2025-08" db="UniProtKB">
        <authorList>
            <consortium name="RefSeq"/>
        </authorList>
    </citation>
    <scope>IDENTIFICATION</scope>
    <source>
        <tissue evidence="4">Leaf</tissue>
    </source>
</reference>
<dbReference type="PANTHER" id="PTHR27006">
    <property type="entry name" value="PROMASTIGOTE SURFACE ANTIGEN PROTEIN PSA"/>
    <property type="match status" value="1"/>
</dbReference>
<dbReference type="Gene3D" id="1.10.510.10">
    <property type="entry name" value="Transferase(Phosphotransferase) domain 1"/>
    <property type="match status" value="1"/>
</dbReference>
<dbReference type="Proteomes" id="UP000827889">
    <property type="component" value="Chromosome 9"/>
</dbReference>
<dbReference type="InterPro" id="IPR001245">
    <property type="entry name" value="Ser-Thr/Tyr_kinase_cat_dom"/>
</dbReference>
<keyword evidence="3" id="KW-1185">Reference proteome</keyword>
<protein>
    <submittedName>
        <fullName evidence="4">G-type lectin S-receptor-like serine/threonine-protein kinase At4g03230</fullName>
    </submittedName>
</protein>
<proteinExistence type="predicted"/>
<dbReference type="GeneID" id="125316482"/>
<evidence type="ECO:0000259" key="2">
    <source>
        <dbReference type="Pfam" id="PF07714"/>
    </source>
</evidence>
<sequence length="190" mass="20148">MSPEYAMGGIFSIKSDVYSFRVLLLEIISGKRNSAHYHENPSSSLVGHVWELWKEGNCAGIVDKSMVDSCSEEEALSGVPVATDAHHHHQATPQDPLDRRQPPVTAAARWRAGKPEAQPGSPVLGPVLCELKLAGSAASSSCLRPPATSSDTVGRVPAAAALNPAGHRPKRPKNRTGIPSPAAVQCSFKD</sequence>
<gene>
    <name evidence="4" type="primary">LOC125316482</name>
</gene>
<feature type="region of interest" description="Disordered" evidence="1">
    <location>
        <begin position="139"/>
        <end position="190"/>
    </location>
</feature>